<dbReference type="InterPro" id="IPR003425">
    <property type="entry name" value="CCB3/YggT"/>
</dbReference>
<evidence type="ECO:0000313" key="2">
    <source>
        <dbReference type="EMBL" id="QAY64709.1"/>
    </source>
</evidence>
<dbReference type="GO" id="GO:0016020">
    <property type="term" value="C:membrane"/>
    <property type="evidence" value="ECO:0007669"/>
    <property type="project" value="InterPro"/>
</dbReference>
<dbReference type="AlphaFoldDB" id="A0A4P6ET03"/>
<sequence length="94" mass="10586">MAQILHVIGLVLWIYLVCLVVRMVLDWVQYFARDWRPTGAVLVLAEVVYTLTDPPLRAVRRVIPPLRIGSVALDLGFMLVFLVVLIASRTLSLA</sequence>
<feature type="transmembrane region" description="Helical" evidence="1">
    <location>
        <begin position="68"/>
        <end position="88"/>
    </location>
</feature>
<dbReference type="KEGG" id="xyl:ET495_02645"/>
<keyword evidence="1" id="KW-0472">Membrane</keyword>
<dbReference type="EMBL" id="CP035495">
    <property type="protein sequence ID" value="QAY64709.1"/>
    <property type="molecule type" value="Genomic_DNA"/>
</dbReference>
<dbReference type="Proteomes" id="UP000291758">
    <property type="component" value="Chromosome"/>
</dbReference>
<keyword evidence="1" id="KW-0812">Transmembrane</keyword>
<keyword evidence="1" id="KW-1133">Transmembrane helix</keyword>
<name>A0A4P6ET03_9MICO</name>
<accession>A0A4P6ET03</accession>
<evidence type="ECO:0000256" key="1">
    <source>
        <dbReference type="SAM" id="Phobius"/>
    </source>
</evidence>
<evidence type="ECO:0000313" key="3">
    <source>
        <dbReference type="Proteomes" id="UP000291758"/>
    </source>
</evidence>
<organism evidence="2 3">
    <name type="scientific">Xylanimonas allomyrinae</name>
    <dbReference type="NCBI Taxonomy" id="2509459"/>
    <lineage>
        <taxon>Bacteria</taxon>
        <taxon>Bacillati</taxon>
        <taxon>Actinomycetota</taxon>
        <taxon>Actinomycetes</taxon>
        <taxon>Micrococcales</taxon>
        <taxon>Promicromonosporaceae</taxon>
        <taxon>Xylanimonas</taxon>
    </lineage>
</organism>
<dbReference type="OrthoDB" id="3216131at2"/>
<reference evidence="2 3" key="1">
    <citation type="submission" date="2019-01" db="EMBL/GenBank/DDBJ databases">
        <title>Genome sequencing of strain 2JSPR-7.</title>
        <authorList>
            <person name="Heo J."/>
            <person name="Kim S.-J."/>
            <person name="Kim J.-S."/>
            <person name="Hong S.-B."/>
            <person name="Kwon S.-W."/>
        </authorList>
    </citation>
    <scope>NUCLEOTIDE SEQUENCE [LARGE SCALE GENOMIC DNA]</scope>
    <source>
        <strain evidence="2 3">2JSPR-7</strain>
    </source>
</reference>
<protein>
    <submittedName>
        <fullName evidence="2">YggT family protein</fullName>
    </submittedName>
</protein>
<dbReference type="Pfam" id="PF02325">
    <property type="entry name" value="CCB3_YggT"/>
    <property type="match status" value="1"/>
</dbReference>
<proteinExistence type="predicted"/>
<feature type="transmembrane region" description="Helical" evidence="1">
    <location>
        <begin position="7"/>
        <end position="25"/>
    </location>
</feature>
<keyword evidence="3" id="KW-1185">Reference proteome</keyword>
<gene>
    <name evidence="2" type="ORF">ET495_02645</name>
</gene>